<dbReference type="WBParaSite" id="jg8150">
    <property type="protein sequence ID" value="jg8150"/>
    <property type="gene ID" value="jg8150"/>
</dbReference>
<accession>A0A915EPN4</accession>
<reference evidence="3" key="1">
    <citation type="submission" date="2022-11" db="UniProtKB">
        <authorList>
            <consortium name="WormBaseParasite"/>
        </authorList>
    </citation>
    <scope>IDENTIFICATION</scope>
</reference>
<evidence type="ECO:0000259" key="1">
    <source>
        <dbReference type="Pfam" id="PF10551"/>
    </source>
</evidence>
<evidence type="ECO:0000313" key="2">
    <source>
        <dbReference type="Proteomes" id="UP000887574"/>
    </source>
</evidence>
<dbReference type="InterPro" id="IPR018289">
    <property type="entry name" value="MULE_transposase_dom"/>
</dbReference>
<evidence type="ECO:0000313" key="3">
    <source>
        <dbReference type="WBParaSite" id="jg8150"/>
    </source>
</evidence>
<name>A0A915EPN4_9BILA</name>
<protein>
    <submittedName>
        <fullName evidence="3">MULE transposase domain-containing protein</fullName>
    </submittedName>
</protein>
<dbReference type="AlphaFoldDB" id="A0A915EPN4"/>
<dbReference type="Pfam" id="PF10551">
    <property type="entry name" value="MULE"/>
    <property type="match status" value="1"/>
</dbReference>
<proteinExistence type="predicted"/>
<keyword evidence="2" id="KW-1185">Reference proteome</keyword>
<sequence>MQSQIERQKKRGIAREWITVKECSSKEDTDKWMDENGGSWIRATMRIRYAKDLMATSKAFIQTSEEYDHELKDTGLSSPVKMSTEKKDEPCGGMTARVIQRKLKKELELSGISRRHNKFRKHLRQYYELHKQIPEDLEKTFVVVYKDRIITTREDGVLKFTVQFIMVFSSLKLLRRQVFWPVMQVDGTYKLMTLNYPLLVCGFSDADKRFFPTAAAISSHEGKWSYAEFMRAISKWDPERLYQPIILIADGAPAIKSACSNELPSASEECAGSMFARISIKSCQSRKSMRMRAMKSRKTWQFWHEQPATKNFMQRVKRL</sequence>
<feature type="domain" description="MULE transposase" evidence="1">
    <location>
        <begin position="182"/>
        <end position="269"/>
    </location>
</feature>
<dbReference type="Proteomes" id="UP000887574">
    <property type="component" value="Unplaced"/>
</dbReference>
<organism evidence="2 3">
    <name type="scientific">Ditylenchus dipsaci</name>
    <dbReference type="NCBI Taxonomy" id="166011"/>
    <lineage>
        <taxon>Eukaryota</taxon>
        <taxon>Metazoa</taxon>
        <taxon>Ecdysozoa</taxon>
        <taxon>Nematoda</taxon>
        <taxon>Chromadorea</taxon>
        <taxon>Rhabditida</taxon>
        <taxon>Tylenchina</taxon>
        <taxon>Tylenchomorpha</taxon>
        <taxon>Sphaerularioidea</taxon>
        <taxon>Anguinidae</taxon>
        <taxon>Anguininae</taxon>
        <taxon>Ditylenchus</taxon>
    </lineage>
</organism>